<evidence type="ECO:0000313" key="2">
    <source>
        <dbReference type="Proteomes" id="UP000175691"/>
    </source>
</evidence>
<organism evidence="1 2">
    <name type="scientific">Alteromonas confluentis</name>
    <dbReference type="NCBI Taxonomy" id="1656094"/>
    <lineage>
        <taxon>Bacteria</taxon>
        <taxon>Pseudomonadati</taxon>
        <taxon>Pseudomonadota</taxon>
        <taxon>Gammaproteobacteria</taxon>
        <taxon>Alteromonadales</taxon>
        <taxon>Alteromonadaceae</taxon>
        <taxon>Alteromonas/Salinimonas group</taxon>
        <taxon>Alteromonas</taxon>
    </lineage>
</organism>
<comment type="caution">
    <text evidence="1">The sequence shown here is derived from an EMBL/GenBank/DDBJ whole genome shotgun (WGS) entry which is preliminary data.</text>
</comment>
<accession>A0A1E7ZFX5</accession>
<protein>
    <submittedName>
        <fullName evidence="1">Uncharacterized protein</fullName>
    </submittedName>
</protein>
<reference evidence="1 2" key="1">
    <citation type="submission" date="2016-08" db="EMBL/GenBank/DDBJ databases">
        <authorList>
            <person name="Seilhamer J.J."/>
        </authorList>
    </citation>
    <scope>NUCLEOTIDE SEQUENCE [LARGE SCALE GENOMIC DNA]</scope>
    <source>
        <strain evidence="1 2">KCTC 42603</strain>
    </source>
</reference>
<keyword evidence="2" id="KW-1185">Reference proteome</keyword>
<dbReference type="InterPro" id="IPR046715">
    <property type="entry name" value="DUF6607"/>
</dbReference>
<evidence type="ECO:0000313" key="1">
    <source>
        <dbReference type="EMBL" id="OFC72407.1"/>
    </source>
</evidence>
<name>A0A1E7ZFX5_9ALTE</name>
<proteinExistence type="predicted"/>
<dbReference type="Proteomes" id="UP000175691">
    <property type="component" value="Unassembled WGS sequence"/>
</dbReference>
<dbReference type="AlphaFoldDB" id="A0A1E7ZFX5"/>
<dbReference type="EMBL" id="MDHN01000005">
    <property type="protein sequence ID" value="OFC72407.1"/>
    <property type="molecule type" value="Genomic_DNA"/>
</dbReference>
<dbReference type="Pfam" id="PF20311">
    <property type="entry name" value="DUF6607"/>
    <property type="match status" value="1"/>
</dbReference>
<gene>
    <name evidence="1" type="ORF">BFC18_03665</name>
</gene>
<dbReference type="STRING" id="1656094.BFC18_03665"/>
<sequence length="297" mass="34725">MSGYFRVSFDFIETMGFSPDYQPSKPYRSWGTEWVAVVEDKPDFISLQHIMVMVFVDENGQASEPMVMKHWRQDWQYEKPSEFVYAGNQTWENHPLDEQQNAGHWSQSVFQVDDSPRYESQGVWEHKGNHSQWVSDVTWRPLPRRESSVRSDYQVLEGVNKHITLPDGWVQEEENYKLVLSNSGEPSATSPYIAKEFGIARYERIKDHDFSPGETYWKKTANYWRDVRTVWHELAEQNNAIVISKKANGVSMFMPFFGRAQEIADGGQYNSDEEIKQIRSTLAPYLKMVTDPQEQTQ</sequence>